<reference evidence="1" key="1">
    <citation type="journal article" date="2005" name="Proc. Natl. Acad. Sci. U.S.A.">
        <title>Integrons in Xanthomonas: a source of species genome diversity.</title>
        <authorList>
            <person name="Gillings M.R."/>
            <person name="Holley M.P."/>
            <person name="Stokes H.W."/>
            <person name="Holmes A.J."/>
        </authorList>
    </citation>
    <scope>NUCLEOTIDE SEQUENCE</scope>
    <source>
        <strain evidence="1">DAR73877</strain>
    </source>
</reference>
<proteinExistence type="predicted"/>
<protein>
    <submittedName>
        <fullName evidence="1">Uncharacterized protein orf174</fullName>
    </submittedName>
</protein>
<gene>
    <name evidence="1" type="primary">orf174</name>
</gene>
<name>Q5BMV7_XANPE</name>
<dbReference type="AlphaFoldDB" id="Q5BMV7"/>
<sequence>MTESMQPRRPSYKPGMVYAVPLVDGSFGLAQAGSPMFPNVIYVAPFLDLFLALPTEIPRLDASRVISLTATWRKNLNRGEWIPLGISGPTLDLLKHPTQALAGVGYLGAKHYDAGLLSEFLSACHGLLPWNVMYDPAYYEKLLLSRCARPEKVVVLGEGERTAYRHEVLGVGV</sequence>
<dbReference type="EMBL" id="AY928776">
    <property type="protein sequence ID" value="AAX24166.1"/>
    <property type="molecule type" value="Genomic_DNA"/>
</dbReference>
<evidence type="ECO:0000313" key="1">
    <source>
        <dbReference type="EMBL" id="AAX24166.1"/>
    </source>
</evidence>
<accession>Q5BMV7</accession>
<organism evidence="1">
    <name type="scientific">Xanthomonas perforans</name>
    <dbReference type="NCBI Taxonomy" id="442694"/>
    <lineage>
        <taxon>Bacteria</taxon>
        <taxon>Pseudomonadati</taxon>
        <taxon>Pseudomonadota</taxon>
        <taxon>Gammaproteobacteria</taxon>
        <taxon>Lysobacterales</taxon>
        <taxon>Lysobacteraceae</taxon>
        <taxon>Xanthomonas</taxon>
    </lineage>
</organism>